<dbReference type="KEGG" id="cad:Curi_c12710"/>
<protein>
    <submittedName>
        <fullName evidence="1">Uncharacterized protein</fullName>
    </submittedName>
</protein>
<gene>
    <name evidence="1" type="ordered locus">Curi_c12710</name>
</gene>
<sequence length="189" mass="20079">MGITEFVNHAGESETIVNGTKVIMIGGGGATGVPPSSINQDMRVDAEFGDPTLAYRILVTISDESELITGGYMKKGSQSATQGASEKYLKNTSYNIVLPKLKATFARMCDYTGTYPDITITDYHDATLLELKEIGKNGVETGKITTTKIIGPDNSNIGDALIMSPTGVVGSGNGQSGYWKVTSVKKEEL</sequence>
<proteinExistence type="predicted"/>
<dbReference type="HOGENOM" id="CLU_1432234_0_0_9"/>
<dbReference type="EMBL" id="CP003326">
    <property type="protein sequence ID" value="AFS78282.1"/>
    <property type="molecule type" value="Genomic_DNA"/>
</dbReference>
<dbReference type="Proteomes" id="UP000006094">
    <property type="component" value="Chromosome"/>
</dbReference>
<reference evidence="1 2" key="1">
    <citation type="journal article" date="2012" name="PLoS ONE">
        <title>The purine-utilizing bacterium Clostridium acidurici 9a: a genome-guided metabolic reconsideration.</title>
        <authorList>
            <person name="Hartwich K."/>
            <person name="Poehlein A."/>
            <person name="Daniel R."/>
        </authorList>
    </citation>
    <scope>NUCLEOTIDE SEQUENCE [LARGE SCALE GENOMIC DNA]</scope>
    <source>
        <strain evidence="2">ATCC 7906 / DSM 604 / BCRC 14475 / CIP 104303 / KCTC 5404 / NCIMB 10678 / 9a</strain>
    </source>
</reference>
<organism evidence="1 2">
    <name type="scientific">Gottschalkia acidurici (strain ATCC 7906 / DSM 604 / BCRC 14475 / CIP 104303 / KCTC 5404 / NCIMB 10678 / 9a)</name>
    <name type="common">Clostridium acidurici</name>
    <dbReference type="NCBI Taxonomy" id="1128398"/>
    <lineage>
        <taxon>Bacteria</taxon>
        <taxon>Bacillati</taxon>
        <taxon>Bacillota</taxon>
        <taxon>Tissierellia</taxon>
        <taxon>Tissierellales</taxon>
        <taxon>Gottschalkiaceae</taxon>
        <taxon>Gottschalkia</taxon>
    </lineage>
</organism>
<name>K0AZS1_GOTA9</name>
<dbReference type="AlphaFoldDB" id="K0AZS1"/>
<dbReference type="RefSeq" id="WP_014967419.1">
    <property type="nucleotide sequence ID" value="NC_018664.1"/>
</dbReference>
<keyword evidence="2" id="KW-1185">Reference proteome</keyword>
<evidence type="ECO:0000313" key="1">
    <source>
        <dbReference type="EMBL" id="AFS78282.1"/>
    </source>
</evidence>
<accession>K0AZS1</accession>
<evidence type="ECO:0000313" key="2">
    <source>
        <dbReference type="Proteomes" id="UP000006094"/>
    </source>
</evidence>
<dbReference type="STRING" id="1128398.Curi_c12710"/>